<feature type="domain" description="TonB-dependent receptor-like beta-barrel" evidence="5">
    <location>
        <begin position="459"/>
        <end position="1003"/>
    </location>
</feature>
<dbReference type="Pfam" id="PF07715">
    <property type="entry name" value="Plug"/>
    <property type="match status" value="1"/>
</dbReference>
<dbReference type="PANTHER" id="PTHR40980:SF4">
    <property type="entry name" value="TONB-DEPENDENT RECEPTOR-LIKE BETA-BARREL DOMAIN-CONTAINING PROTEIN"/>
    <property type="match status" value="1"/>
</dbReference>
<comment type="similarity">
    <text evidence="4">Belongs to the TonB-dependent receptor family.</text>
</comment>
<protein>
    <submittedName>
        <fullName evidence="7">Uncharacterized protein</fullName>
    </submittedName>
</protein>
<dbReference type="Proteomes" id="UP000019276">
    <property type="component" value="Unassembled WGS sequence"/>
</dbReference>
<evidence type="ECO:0000256" key="3">
    <source>
        <dbReference type="ARBA" id="ARBA00023237"/>
    </source>
</evidence>
<evidence type="ECO:0000256" key="1">
    <source>
        <dbReference type="ARBA" id="ARBA00004442"/>
    </source>
</evidence>
<dbReference type="OrthoDB" id="8727862at2"/>
<dbReference type="InterPro" id="IPR000531">
    <property type="entry name" value="Beta-barrel_TonB"/>
</dbReference>
<name>W7QI20_9ALTE</name>
<dbReference type="InterPro" id="IPR037066">
    <property type="entry name" value="Plug_dom_sf"/>
</dbReference>
<dbReference type="Gene3D" id="2.170.130.10">
    <property type="entry name" value="TonB-dependent receptor, plug domain"/>
    <property type="match status" value="1"/>
</dbReference>
<dbReference type="EMBL" id="ARZY01000004">
    <property type="protein sequence ID" value="EWH11526.1"/>
    <property type="molecule type" value="Genomic_DNA"/>
</dbReference>
<organism evidence="7 8">
    <name type="scientific">Catenovulum agarivorans DS-2</name>
    <dbReference type="NCBI Taxonomy" id="1328313"/>
    <lineage>
        <taxon>Bacteria</taxon>
        <taxon>Pseudomonadati</taxon>
        <taxon>Pseudomonadota</taxon>
        <taxon>Gammaproteobacteria</taxon>
        <taxon>Alteromonadales</taxon>
        <taxon>Alteromonadaceae</taxon>
        <taxon>Catenovulum</taxon>
    </lineage>
</organism>
<keyword evidence="3" id="KW-0998">Cell outer membrane</keyword>
<dbReference type="Pfam" id="PF00593">
    <property type="entry name" value="TonB_dep_Rec_b-barrel"/>
    <property type="match status" value="1"/>
</dbReference>
<dbReference type="RefSeq" id="WP_035013240.1">
    <property type="nucleotide sequence ID" value="NZ_ARZY01000004.1"/>
</dbReference>
<evidence type="ECO:0000313" key="7">
    <source>
        <dbReference type="EMBL" id="EWH11526.1"/>
    </source>
</evidence>
<dbReference type="InterPro" id="IPR036942">
    <property type="entry name" value="Beta-barrel_TonB_sf"/>
</dbReference>
<dbReference type="InterPro" id="IPR010104">
    <property type="entry name" value="TonB_rcpt_bac"/>
</dbReference>
<dbReference type="PATRIC" id="fig|1328313.3.peg.709"/>
<dbReference type="InterPro" id="IPR012910">
    <property type="entry name" value="Plug_dom"/>
</dbReference>
<dbReference type="STRING" id="1328313.DS2_03420"/>
<reference evidence="7 8" key="1">
    <citation type="journal article" date="2014" name="Genome Announc.">
        <title>Draft Genome Sequence of the Agar-Degrading Bacterium Catenovulum sp. Strain DS-2, Isolated from Intestines of Haliotis diversicolor.</title>
        <authorList>
            <person name="Shan D."/>
            <person name="Li X."/>
            <person name="Gu Z."/>
            <person name="Wei G."/>
            <person name="Gao Z."/>
            <person name="Shao Z."/>
        </authorList>
    </citation>
    <scope>NUCLEOTIDE SEQUENCE [LARGE SCALE GENOMIC DNA]</scope>
    <source>
        <strain evidence="7 8">DS-2</strain>
    </source>
</reference>
<dbReference type="PANTHER" id="PTHR40980">
    <property type="entry name" value="PLUG DOMAIN-CONTAINING PROTEIN"/>
    <property type="match status" value="1"/>
</dbReference>
<gene>
    <name evidence="7" type="ORF">DS2_03420</name>
</gene>
<feature type="domain" description="TonB-dependent receptor plug" evidence="6">
    <location>
        <begin position="65"/>
        <end position="168"/>
    </location>
</feature>
<comment type="caution">
    <text evidence="7">The sequence shown here is derived from an EMBL/GenBank/DDBJ whole genome shotgun (WGS) entry which is preliminary data.</text>
</comment>
<keyword evidence="2 4" id="KW-0472">Membrane</keyword>
<evidence type="ECO:0000259" key="6">
    <source>
        <dbReference type="Pfam" id="PF07715"/>
    </source>
</evidence>
<accession>W7QI20</accession>
<dbReference type="NCBIfam" id="TIGR01782">
    <property type="entry name" value="TonB-Xanth-Caul"/>
    <property type="match status" value="1"/>
</dbReference>
<evidence type="ECO:0000256" key="2">
    <source>
        <dbReference type="ARBA" id="ARBA00023136"/>
    </source>
</evidence>
<evidence type="ECO:0000313" key="8">
    <source>
        <dbReference type="Proteomes" id="UP000019276"/>
    </source>
</evidence>
<sequence>MKQAHKTNKIAEAVRNVFVYGGSTLLLSMVPQAAFAAEEVADEEVAEVIQVTGNRATMSRSLSEKKHTVAVVDAIAAADFGDLPGLSLSDVIENVPGATGHRLKGSQNEISLRGLGPFLGSATFNGRSITNAGPNRAVNFKKFPSELVDKVVVYKSQQADLVEGGVSGTIEVGSLRPVAYGKEETVVEVTGVYNQGADHVDGFSPYGKKFLLSTVQKTELGDGHLGYTLGLTYSDSSNPEEIYTSSSTLNMCGLRNADGSDIGGTVVCDARAGRGSDHVILPERDVEASKQAFAQYDPTSLFMIPNSFTYRSIEDEDERKGIVTAIQYTPNEHWDFNLDAVYSKLEYVEHRHELAVSNARDQHDADDMIINDEGALVYYKGLSDLQLLGERRSQLDEYTGWGLKTTYTPNTDLKVELDVSYSDSERYRLRHRTRVETGESGVEPSYTWDRRSTLVPSFGLNDANGNAPWEEGYDSNNVPFDLSSVEDWSNEIDRLRYYREHEDRKDTIYAARLDVDYYIGGSFIESIKTGVRLSEETMLVDNDTRFTKDMRGEPSNIEWDSQNDDATDANGNLIVDTLLDEVATHCISEFNNSDFFADQDGSGSGAYPMLDGECTVAQMYDRDTADPASRRYVDIGENPNTRSSGDVDATETVSAAYIMANYRSELAGLPIEGNFGVRAVHTEIESLSWNRGLEIVPNGAPDPDTGIQAYELTEASVSDGSSDVLKSNNLRWLPSATLIMHLNDEVMLRLAGYRSMSRVALQDMGAGRNFVMDDAESNTVNINVEDGKITNIDQVSGLVTEVTGGNPAVKPLMSWNGDVSLEWYPSEDAYLSLAYYWKRFNAVLGSSPVNEEINVAFGGDDYSIERRVAVNDVLDQDSTINGIEISAQKHFSELPAPFDGIGVKAAYNYADSDYERQDPRYPGFLAPANMWGNSKETGSASVYWDFDKLSLRVLYKFRSKYYQPSNLFDERSNRYVLDTEYLDFSAKYKINKTFSVSLKALNLLNEPQVQVRGVDSNIHEISSTGSKFFLALKAKF</sequence>
<dbReference type="eggNOG" id="COG1629">
    <property type="taxonomic scope" value="Bacteria"/>
</dbReference>
<keyword evidence="8" id="KW-1185">Reference proteome</keyword>
<comment type="subcellular location">
    <subcellularLocation>
        <location evidence="1 4">Cell outer membrane</location>
    </subcellularLocation>
</comment>
<evidence type="ECO:0000259" key="5">
    <source>
        <dbReference type="Pfam" id="PF00593"/>
    </source>
</evidence>
<dbReference type="SUPFAM" id="SSF56935">
    <property type="entry name" value="Porins"/>
    <property type="match status" value="1"/>
</dbReference>
<proteinExistence type="inferred from homology"/>
<dbReference type="GO" id="GO:0009279">
    <property type="term" value="C:cell outer membrane"/>
    <property type="evidence" value="ECO:0007669"/>
    <property type="project" value="UniProtKB-SubCell"/>
</dbReference>
<dbReference type="AlphaFoldDB" id="W7QI20"/>
<keyword evidence="4" id="KW-0798">TonB box</keyword>
<dbReference type="eggNOG" id="COG4771">
    <property type="taxonomic scope" value="Bacteria"/>
</dbReference>
<dbReference type="Gene3D" id="2.40.170.20">
    <property type="entry name" value="TonB-dependent receptor, beta-barrel domain"/>
    <property type="match status" value="1"/>
</dbReference>
<evidence type="ECO:0000256" key="4">
    <source>
        <dbReference type="RuleBase" id="RU003357"/>
    </source>
</evidence>